<evidence type="ECO:0000256" key="3">
    <source>
        <dbReference type="ARBA" id="ARBA00022729"/>
    </source>
</evidence>
<comment type="similarity">
    <text evidence="1">Belongs to the bacterial solute-binding protein 7 family.</text>
</comment>
<dbReference type="RefSeq" id="WP_176522160.1">
    <property type="nucleotide sequence ID" value="NZ_JAJGNR010000008.1"/>
</dbReference>
<keyword evidence="5" id="KW-0675">Receptor</keyword>
<dbReference type="NCBIfam" id="NF037995">
    <property type="entry name" value="TRAP_S1"/>
    <property type="match status" value="1"/>
</dbReference>
<dbReference type="EMBL" id="OBML01000013">
    <property type="protein sequence ID" value="SOC23731.1"/>
    <property type="molecule type" value="Genomic_DNA"/>
</dbReference>
<dbReference type="PIRSF" id="PIRSF006470">
    <property type="entry name" value="DctB"/>
    <property type="match status" value="1"/>
</dbReference>
<organism evidence="5 6">
    <name type="scientific">Stappia indica</name>
    <dbReference type="NCBI Taxonomy" id="538381"/>
    <lineage>
        <taxon>Bacteria</taxon>
        <taxon>Pseudomonadati</taxon>
        <taxon>Pseudomonadota</taxon>
        <taxon>Alphaproteobacteria</taxon>
        <taxon>Hyphomicrobiales</taxon>
        <taxon>Stappiaceae</taxon>
        <taxon>Stappia</taxon>
    </lineage>
</organism>
<dbReference type="GO" id="GO:0055085">
    <property type="term" value="P:transmembrane transport"/>
    <property type="evidence" value="ECO:0007669"/>
    <property type="project" value="InterPro"/>
</dbReference>
<evidence type="ECO:0000256" key="4">
    <source>
        <dbReference type="SAM" id="SignalP"/>
    </source>
</evidence>
<gene>
    <name evidence="5" type="ORF">SAMN05421512_11359</name>
</gene>
<keyword evidence="3 4" id="KW-0732">Signal</keyword>
<evidence type="ECO:0000256" key="1">
    <source>
        <dbReference type="ARBA" id="ARBA00009023"/>
    </source>
</evidence>
<dbReference type="PANTHER" id="PTHR33376">
    <property type="match status" value="1"/>
</dbReference>
<accession>A0A285TM06</accession>
<reference evidence="5 6" key="1">
    <citation type="submission" date="2017-08" db="EMBL/GenBank/DDBJ databases">
        <authorList>
            <person name="de Groot N.N."/>
        </authorList>
    </citation>
    <scope>NUCLEOTIDE SEQUENCE [LARGE SCALE GENOMIC DNA]</scope>
    <source>
        <strain evidence="5 6">USBA 352</strain>
    </source>
</reference>
<dbReference type="STRING" id="538381.GCA_001696535_00543"/>
<evidence type="ECO:0000313" key="5">
    <source>
        <dbReference type="EMBL" id="SOC23731.1"/>
    </source>
</evidence>
<dbReference type="InterPro" id="IPR038404">
    <property type="entry name" value="TRAP_DctP_sf"/>
</dbReference>
<dbReference type="Pfam" id="PF03480">
    <property type="entry name" value="DctP"/>
    <property type="match status" value="1"/>
</dbReference>
<name>A0A285TM06_9HYPH</name>
<keyword evidence="6" id="KW-1185">Reference proteome</keyword>
<proteinExistence type="inferred from homology"/>
<feature type="chain" id="PRO_5013103463" evidence="4">
    <location>
        <begin position="26"/>
        <end position="324"/>
    </location>
</feature>
<feature type="signal peptide" evidence="4">
    <location>
        <begin position="1"/>
        <end position="25"/>
    </location>
</feature>
<protein>
    <submittedName>
        <fullName evidence="5">Tripartite ATP-independent transporter solute receptor, DctP family</fullName>
    </submittedName>
</protein>
<dbReference type="NCBIfam" id="TIGR00787">
    <property type="entry name" value="dctP"/>
    <property type="match status" value="1"/>
</dbReference>
<evidence type="ECO:0000313" key="6">
    <source>
        <dbReference type="Proteomes" id="UP000219331"/>
    </source>
</evidence>
<dbReference type="GO" id="GO:0030288">
    <property type="term" value="C:outer membrane-bounded periplasmic space"/>
    <property type="evidence" value="ECO:0007669"/>
    <property type="project" value="InterPro"/>
</dbReference>
<dbReference type="AlphaFoldDB" id="A0A285TM06"/>
<keyword evidence="2" id="KW-0813">Transport</keyword>
<dbReference type="CDD" id="cd13603">
    <property type="entry name" value="PBP2_TRAP_Siap_TeaA_like"/>
    <property type="match status" value="1"/>
</dbReference>
<dbReference type="Gene3D" id="3.40.190.170">
    <property type="entry name" value="Bacterial extracellular solute-binding protein, family 7"/>
    <property type="match status" value="1"/>
</dbReference>
<evidence type="ECO:0000256" key="2">
    <source>
        <dbReference type="ARBA" id="ARBA00022448"/>
    </source>
</evidence>
<dbReference type="InterPro" id="IPR004682">
    <property type="entry name" value="TRAP_DctP"/>
</dbReference>
<dbReference type="Proteomes" id="UP000219331">
    <property type="component" value="Unassembled WGS sequence"/>
</dbReference>
<sequence length="324" mass="35523">MLDHLRKLMMAGAVCLVAGSATASAEEIMFGYLEQPGSPMDIAANEFAKQLSEKTGGELTAVLYPARQIGDAQQLVEQTSTGQIQMYAAGYTGHKQFDYTALPYLFDDWDHFRAALFSEIGQPWIDAFVTEKNMRLVGIVERGPRHLSTSEVVVKTPADVNGLHIRAPQIDIFVETWRALGANPEPIPFGELYMALRTGVVNAQENPIETFATNNFQEVQKNLILTGHTLLPNFVAINEDFYKGLSEEHRKAFHEALDAGVQAGADALDSEEQAMLDKMKAEGLNVVEPDIAAFREATKGVAASVNVDAVWGEGAYDKIRAMSK</sequence>
<dbReference type="PANTHER" id="PTHR33376:SF7">
    <property type="entry name" value="C4-DICARBOXYLATE-BINDING PROTEIN DCTB"/>
    <property type="match status" value="1"/>
</dbReference>
<dbReference type="InterPro" id="IPR018389">
    <property type="entry name" value="DctP_fam"/>
</dbReference>